<organism evidence="6 7">
    <name type="scientific">Ruminococcus bicirculans</name>
    <name type="common">ex Wegman et al. 2014</name>
    <dbReference type="NCBI Taxonomy" id="1160721"/>
    <lineage>
        <taxon>Bacteria</taxon>
        <taxon>Bacillati</taxon>
        <taxon>Bacillota</taxon>
        <taxon>Clostridia</taxon>
        <taxon>Eubacteriales</taxon>
        <taxon>Oscillospiraceae</taxon>
        <taxon>Ruminococcus</taxon>
    </lineage>
</organism>
<dbReference type="GO" id="GO:0005886">
    <property type="term" value="C:plasma membrane"/>
    <property type="evidence" value="ECO:0007669"/>
    <property type="project" value="TreeGrafter"/>
</dbReference>
<feature type="domain" description="ABC transporter" evidence="4">
    <location>
        <begin position="2"/>
        <end position="211"/>
    </location>
</feature>
<evidence type="ECO:0000256" key="1">
    <source>
        <dbReference type="ARBA" id="ARBA00022448"/>
    </source>
</evidence>
<dbReference type="GO" id="GO:0022857">
    <property type="term" value="F:transmembrane transporter activity"/>
    <property type="evidence" value="ECO:0007669"/>
    <property type="project" value="TreeGrafter"/>
</dbReference>
<dbReference type="RefSeq" id="WP_195220693.1">
    <property type="nucleotide sequence ID" value="NZ_DAWCKT010000034.1"/>
</dbReference>
<keyword evidence="1" id="KW-0813">Transport</keyword>
<reference evidence="6" key="2">
    <citation type="submission" date="2023-01" db="EMBL/GenBank/DDBJ databases">
        <title>Human gut microbiome strain richness.</title>
        <authorList>
            <person name="Chen-Liaw A."/>
        </authorList>
    </citation>
    <scope>NUCLEOTIDE SEQUENCE</scope>
    <source>
        <strain evidence="6">D43st1_D9_D43t1_170807</strain>
    </source>
</reference>
<accession>A0AAW6EEP6</accession>
<dbReference type="Pfam" id="PF00005">
    <property type="entry name" value="ABC_tran"/>
    <property type="match status" value="1"/>
</dbReference>
<name>A0AAW6EEP6_9FIRM</name>
<keyword evidence="3 6" id="KW-0067">ATP-binding</keyword>
<sequence>MIEIKNITKKYDDRVIFKNFSLKINDGEFVVITGKSGCGKSTLLNIIGLLEDPDKGKVVIDGEKILSSQSKNAVKVIRNKISYVFQNFALVDEETVKYNLMLALRYVKLSHKEKENKIADALAKVGLCGYENKKIYQLSGGEQQRVSLARVFLKPSEIILADEPTGSLDKENAAIVINILKRINRDYGKTVLIVTHDENLKEIGDRIIDLS</sequence>
<dbReference type="PANTHER" id="PTHR24220">
    <property type="entry name" value="IMPORT ATP-BINDING PROTEIN"/>
    <property type="match status" value="1"/>
</dbReference>
<evidence type="ECO:0000313" key="7">
    <source>
        <dbReference type="Proteomes" id="UP001213042"/>
    </source>
</evidence>
<dbReference type="PANTHER" id="PTHR24220:SF86">
    <property type="entry name" value="ABC TRANSPORTER ABCH.1"/>
    <property type="match status" value="1"/>
</dbReference>
<dbReference type="InterPro" id="IPR019895">
    <property type="entry name" value="L_ocin_972_ABC"/>
</dbReference>
<dbReference type="InterPro" id="IPR003593">
    <property type="entry name" value="AAA+_ATPase"/>
</dbReference>
<protein>
    <submittedName>
        <fullName evidence="6">ABC transporter ATP-binding protein</fullName>
    </submittedName>
</protein>
<comment type="caution">
    <text evidence="6">The sequence shown here is derived from an EMBL/GenBank/DDBJ whole genome shotgun (WGS) entry which is preliminary data.</text>
</comment>
<dbReference type="PROSITE" id="PS00211">
    <property type="entry name" value="ABC_TRANSPORTER_1"/>
    <property type="match status" value="1"/>
</dbReference>
<proteinExistence type="predicted"/>
<dbReference type="Proteomes" id="UP001206236">
    <property type="component" value="Unassembled WGS sequence"/>
</dbReference>
<dbReference type="PROSITE" id="PS50893">
    <property type="entry name" value="ABC_TRANSPORTER_2"/>
    <property type="match status" value="1"/>
</dbReference>
<dbReference type="EMBL" id="JAQMLU010000004">
    <property type="protein sequence ID" value="MDB8749574.1"/>
    <property type="molecule type" value="Genomic_DNA"/>
</dbReference>
<dbReference type="Proteomes" id="UP001213042">
    <property type="component" value="Unassembled WGS sequence"/>
</dbReference>
<dbReference type="InterPro" id="IPR003439">
    <property type="entry name" value="ABC_transporter-like_ATP-bd"/>
</dbReference>
<dbReference type="InterPro" id="IPR015854">
    <property type="entry name" value="ABC_transpr_LolD-like"/>
</dbReference>
<dbReference type="Gene3D" id="3.40.50.300">
    <property type="entry name" value="P-loop containing nucleotide triphosphate hydrolases"/>
    <property type="match status" value="1"/>
</dbReference>
<dbReference type="InterPro" id="IPR017911">
    <property type="entry name" value="MacB-like_ATP-bd"/>
</dbReference>
<dbReference type="GO" id="GO:0005524">
    <property type="term" value="F:ATP binding"/>
    <property type="evidence" value="ECO:0007669"/>
    <property type="project" value="UniProtKB-KW"/>
</dbReference>
<reference evidence="5" key="1">
    <citation type="submission" date="2022-06" db="EMBL/GenBank/DDBJ databases">
        <title>Isolation of gut microbiota from human fecal samples.</title>
        <authorList>
            <person name="Pamer E.G."/>
            <person name="Barat B."/>
            <person name="Waligurski E."/>
            <person name="Medina S."/>
            <person name="Paddock L."/>
            <person name="Mostad J."/>
        </authorList>
    </citation>
    <scope>NUCLEOTIDE SEQUENCE</scope>
    <source>
        <strain evidence="5">DFI.5.57</strain>
    </source>
</reference>
<evidence type="ECO:0000313" key="6">
    <source>
        <dbReference type="EMBL" id="MDB8749574.1"/>
    </source>
</evidence>
<gene>
    <name evidence="5" type="ORF">NE632_07545</name>
    <name evidence="6" type="ORF">PNW00_03835</name>
</gene>
<evidence type="ECO:0000259" key="4">
    <source>
        <dbReference type="PROSITE" id="PS50893"/>
    </source>
</evidence>
<keyword evidence="2" id="KW-0547">Nucleotide-binding</keyword>
<dbReference type="InterPro" id="IPR027417">
    <property type="entry name" value="P-loop_NTPase"/>
</dbReference>
<dbReference type="EMBL" id="JANGCN010000014">
    <property type="protein sequence ID" value="MCQ5153160.1"/>
    <property type="molecule type" value="Genomic_DNA"/>
</dbReference>
<dbReference type="GO" id="GO:0016887">
    <property type="term" value="F:ATP hydrolysis activity"/>
    <property type="evidence" value="ECO:0007669"/>
    <property type="project" value="InterPro"/>
</dbReference>
<dbReference type="NCBIfam" id="TIGR03608">
    <property type="entry name" value="L_ocin_972_ABC"/>
    <property type="match status" value="1"/>
</dbReference>
<dbReference type="InterPro" id="IPR017871">
    <property type="entry name" value="ABC_transporter-like_CS"/>
</dbReference>
<dbReference type="SMART" id="SM00382">
    <property type="entry name" value="AAA"/>
    <property type="match status" value="1"/>
</dbReference>
<evidence type="ECO:0000256" key="2">
    <source>
        <dbReference type="ARBA" id="ARBA00022741"/>
    </source>
</evidence>
<evidence type="ECO:0000256" key="3">
    <source>
        <dbReference type="ARBA" id="ARBA00022840"/>
    </source>
</evidence>
<evidence type="ECO:0000313" key="5">
    <source>
        <dbReference type="EMBL" id="MCQ5153160.1"/>
    </source>
</evidence>
<dbReference type="SUPFAM" id="SSF52540">
    <property type="entry name" value="P-loop containing nucleoside triphosphate hydrolases"/>
    <property type="match status" value="1"/>
</dbReference>
<dbReference type="CDD" id="cd03255">
    <property type="entry name" value="ABC_MJ0796_LolCDE_FtsE"/>
    <property type="match status" value="1"/>
</dbReference>
<dbReference type="AlphaFoldDB" id="A0AAW6EEP6"/>